<evidence type="ECO:0000313" key="2">
    <source>
        <dbReference type="EMBL" id="CAE0562050.1"/>
    </source>
</evidence>
<name>A0A7S3SQL5_9SPIT</name>
<gene>
    <name evidence="2" type="ORF">SACU0126_LOCUS17215</name>
</gene>
<proteinExistence type="predicted"/>
<reference evidence="2" key="1">
    <citation type="submission" date="2021-01" db="EMBL/GenBank/DDBJ databases">
        <authorList>
            <person name="Corre E."/>
            <person name="Pelletier E."/>
            <person name="Niang G."/>
            <person name="Scheremetjew M."/>
            <person name="Finn R."/>
            <person name="Kale V."/>
            <person name="Holt S."/>
            <person name="Cochrane G."/>
            <person name="Meng A."/>
            <person name="Brown T."/>
            <person name="Cohen L."/>
        </authorList>
    </citation>
    <scope>NUCLEOTIDE SEQUENCE</scope>
    <source>
        <strain evidence="2">SPMC142</strain>
    </source>
</reference>
<dbReference type="AlphaFoldDB" id="A0A7S3SQL5"/>
<organism evidence="2">
    <name type="scientific">Strombidinopsis acuminata</name>
    <dbReference type="NCBI Taxonomy" id="141414"/>
    <lineage>
        <taxon>Eukaryota</taxon>
        <taxon>Sar</taxon>
        <taxon>Alveolata</taxon>
        <taxon>Ciliophora</taxon>
        <taxon>Intramacronucleata</taxon>
        <taxon>Spirotrichea</taxon>
        <taxon>Choreotrichia</taxon>
        <taxon>Choreotrichida</taxon>
        <taxon>Strombidinopsidae</taxon>
        <taxon>Strombidinopsis</taxon>
    </lineage>
</organism>
<dbReference type="EMBL" id="HBIQ01053981">
    <property type="protein sequence ID" value="CAE0562050.1"/>
    <property type="molecule type" value="Transcribed_RNA"/>
</dbReference>
<feature type="region of interest" description="Disordered" evidence="1">
    <location>
        <begin position="102"/>
        <end position="149"/>
    </location>
</feature>
<sequence>MAAQGPLAGDFRQLPTEAWQALHRAFAPEAVDKGRLVDNGRLRALISEALSGGRDLAKFSLGQLRAELEERLGFATGGLDCRKETIAVLAKAQMLKLQQGQAAGVESDSEDDAAAGATPKKREKRERAGESAAAGGESGRKRRRGAVLPAEPMEVHLNGTKLQAAPRGFASGRAGFYACRTVTVTVDGQEREAQVLVQCTLLG</sequence>
<protein>
    <submittedName>
        <fullName evidence="2">Uncharacterized protein</fullName>
    </submittedName>
</protein>
<evidence type="ECO:0000256" key="1">
    <source>
        <dbReference type="SAM" id="MobiDB-lite"/>
    </source>
</evidence>
<accession>A0A7S3SQL5</accession>